<dbReference type="Proteomes" id="UP000028501">
    <property type="component" value="Chromosome"/>
</dbReference>
<proteinExistence type="predicted"/>
<dbReference type="EMBL" id="CP006577">
    <property type="protein sequence ID" value="AIG98103.1"/>
    <property type="molecule type" value="Genomic_DNA"/>
</dbReference>
<dbReference type="GO" id="GO:0005886">
    <property type="term" value="C:plasma membrane"/>
    <property type="evidence" value="ECO:0007669"/>
    <property type="project" value="UniProtKB-SubCell"/>
</dbReference>
<feature type="transmembrane region" description="Helical" evidence="6">
    <location>
        <begin position="295"/>
        <end position="319"/>
    </location>
</feature>
<evidence type="ECO:0000256" key="3">
    <source>
        <dbReference type="ARBA" id="ARBA00022692"/>
    </source>
</evidence>
<feature type="transmembrane region" description="Helical" evidence="6">
    <location>
        <begin position="20"/>
        <end position="40"/>
    </location>
</feature>
<evidence type="ECO:0000256" key="4">
    <source>
        <dbReference type="ARBA" id="ARBA00022989"/>
    </source>
</evidence>
<feature type="transmembrane region" description="Helical" evidence="6">
    <location>
        <begin position="680"/>
        <end position="700"/>
    </location>
</feature>
<feature type="domain" description="SSD" evidence="7">
    <location>
        <begin position="610"/>
        <end position="731"/>
    </location>
</feature>
<name>A0A075WKN5_ARCFL</name>
<feature type="transmembrane region" description="Helical" evidence="6">
    <location>
        <begin position="582"/>
        <end position="600"/>
    </location>
</feature>
<evidence type="ECO:0000313" key="8">
    <source>
        <dbReference type="EMBL" id="AIG98103.1"/>
    </source>
</evidence>
<keyword evidence="5 6" id="KW-0472">Membrane</keyword>
<evidence type="ECO:0000259" key="7">
    <source>
        <dbReference type="PROSITE" id="PS50156"/>
    </source>
</evidence>
<feature type="transmembrane region" description="Helical" evidence="6">
    <location>
        <begin position="331"/>
        <end position="354"/>
    </location>
</feature>
<feature type="transmembrane region" description="Helical" evidence="6">
    <location>
        <begin position="230"/>
        <end position="251"/>
    </location>
</feature>
<dbReference type="InterPro" id="IPR004869">
    <property type="entry name" value="MMPL_dom"/>
</dbReference>
<dbReference type="NCBIfam" id="TIGR00921">
    <property type="entry name" value="2A067"/>
    <property type="match status" value="1"/>
</dbReference>
<gene>
    <name evidence="8" type="ORF">AFULGI_00013280</name>
</gene>
<feature type="transmembrane region" description="Helical" evidence="6">
    <location>
        <begin position="706"/>
        <end position="731"/>
    </location>
</feature>
<dbReference type="HOGENOM" id="CLU_008861_2_0_2"/>
<evidence type="ECO:0000256" key="6">
    <source>
        <dbReference type="SAM" id="Phobius"/>
    </source>
</evidence>
<protein>
    <submittedName>
        <fullName evidence="8">The (Largely Archaeal Putative) Hydrophobe/Amphiphile Efflux-3 HAE3 Family</fullName>
    </submittedName>
</protein>
<dbReference type="Gene3D" id="1.20.1640.10">
    <property type="entry name" value="Multidrug efflux transporter AcrB transmembrane domain"/>
    <property type="match status" value="2"/>
</dbReference>
<keyword evidence="2" id="KW-1003">Cell membrane</keyword>
<organism evidence="8 9">
    <name type="scientific">Archaeoglobus fulgidus DSM 8774</name>
    <dbReference type="NCBI Taxonomy" id="1344584"/>
    <lineage>
        <taxon>Archaea</taxon>
        <taxon>Methanobacteriati</taxon>
        <taxon>Methanobacteriota</taxon>
        <taxon>Archaeoglobi</taxon>
        <taxon>Archaeoglobales</taxon>
        <taxon>Archaeoglobaceae</taxon>
        <taxon>Archaeoglobus</taxon>
    </lineage>
</organism>
<dbReference type="GeneID" id="24794833"/>
<feature type="transmembrane region" description="Helical" evidence="6">
    <location>
        <begin position="393"/>
        <end position="411"/>
    </location>
</feature>
<dbReference type="PROSITE" id="PS50156">
    <property type="entry name" value="SSD"/>
    <property type="match status" value="2"/>
</dbReference>
<dbReference type="KEGG" id="afg:AFULGI_00013280"/>
<dbReference type="PANTHER" id="PTHR33406:SF13">
    <property type="entry name" value="MEMBRANE PROTEIN YDFJ"/>
    <property type="match status" value="1"/>
</dbReference>
<keyword evidence="4 6" id="KW-1133">Transmembrane helix</keyword>
<dbReference type="SUPFAM" id="SSF82866">
    <property type="entry name" value="Multidrug efflux transporter AcrB transmembrane domain"/>
    <property type="match status" value="2"/>
</dbReference>
<accession>A0A075WKN5</accession>
<feature type="transmembrane region" description="Helical" evidence="6">
    <location>
        <begin position="606"/>
        <end position="626"/>
    </location>
</feature>
<evidence type="ECO:0000256" key="2">
    <source>
        <dbReference type="ARBA" id="ARBA00022475"/>
    </source>
</evidence>
<keyword evidence="3 6" id="KW-0812">Transmembrane</keyword>
<dbReference type="InterPro" id="IPR000731">
    <property type="entry name" value="SSD"/>
</dbReference>
<dbReference type="AlphaFoldDB" id="A0A075WKN5"/>
<reference evidence="8 9" key="1">
    <citation type="submission" date="2013-07" db="EMBL/GenBank/DDBJ databases">
        <title>Genome of Archaeoglobus fulgidus.</title>
        <authorList>
            <person name="Fiebig A."/>
            <person name="Birkeland N.-K."/>
        </authorList>
    </citation>
    <scope>NUCLEOTIDE SEQUENCE [LARGE SCALE GENOMIC DNA]</scope>
    <source>
        <strain evidence="8 9">DSM 8774</strain>
    </source>
</reference>
<evidence type="ECO:0000256" key="1">
    <source>
        <dbReference type="ARBA" id="ARBA00004651"/>
    </source>
</evidence>
<dbReference type="Pfam" id="PF03176">
    <property type="entry name" value="MMPL"/>
    <property type="match status" value="2"/>
</dbReference>
<evidence type="ECO:0000313" key="9">
    <source>
        <dbReference type="Proteomes" id="UP000028501"/>
    </source>
</evidence>
<comment type="subcellular location">
    <subcellularLocation>
        <location evidence="1">Cell membrane</location>
        <topology evidence="1">Multi-pass membrane protein</topology>
    </subcellularLocation>
</comment>
<dbReference type="RefSeq" id="WP_010878724.1">
    <property type="nucleotide sequence ID" value="NZ_CP006577.1"/>
</dbReference>
<feature type="transmembrane region" description="Helical" evidence="6">
    <location>
        <begin position="201"/>
        <end position="224"/>
    </location>
</feature>
<feature type="domain" description="SSD" evidence="7">
    <location>
        <begin position="198"/>
        <end position="356"/>
    </location>
</feature>
<sequence>MFAELLDRVARFIARRPGFVISIISIILILSAFSAQNVGLTSGTESMFSKDNVIYRQYKLYQKDFGVGADQLFVLIKGDDVVNSEVYQYLLDLQKRIEEIEGVSSVVSPASIVSSLYGGLPSDESKISIATSLYASDLVPKPTLAMMIIQLGTADDTKQEEIAIEVEKVISFTNPPHGLVLQLTGGPALSYQIEREIGKSFGITMMVSIILMVLLLFLTFSGAVRKKYTAFLPLVISVMSVTVVYGLMPILGIPLSEHTNGALPMLIGLAIEYGAQLQNRYEEERREGRDVDDAVVISITRTGLAIVMALITTVIGFMSMLAPGMPAMAQFGIISSLGLIVAYLLTLTFLPAVLKLIDHWNDAKEQKREEEKSVGTLERSLSAISTLTATRPVGILVAASIIVLFGLYAAPQIGLETNYNKYVPQDLTAMQRFKEIERLVGGQATYTLVLEVDELNAETLKEIDELSKYIVEKEELIYDYSSITKLISEVRKAYGFEGLPESDAELMQILSALPQEEVSRYISGGQIAVHFSSNADSQDEYISTHKSIVRDVEFFGWSGGYYVTGGPVIYGEMGRLMTSGQTTMTVVAYALIIMLLLAVYRSIRKAVVPLIAITSVIGAMNTIMFLTGTKQTMISIALNSITLGLGIDFSIHVLERYFEERAAFSPVEAVRRTIERTGKAITTSALTMAGGFGSLMFSTFPIMQNFGFIALVAILFSLLAALTVVPAFLMLTEGIEARISAAINNIKNTT</sequence>
<dbReference type="InterPro" id="IPR050545">
    <property type="entry name" value="Mycobact_MmpL"/>
</dbReference>
<dbReference type="PANTHER" id="PTHR33406">
    <property type="entry name" value="MEMBRANE PROTEIN MJ1562-RELATED"/>
    <property type="match status" value="1"/>
</dbReference>
<evidence type="ECO:0000256" key="5">
    <source>
        <dbReference type="ARBA" id="ARBA00023136"/>
    </source>
</evidence>